<dbReference type="EMBL" id="JBBEGM010000005">
    <property type="protein sequence ID" value="MEJ2862512.1"/>
    <property type="molecule type" value="Genomic_DNA"/>
</dbReference>
<keyword evidence="2" id="KW-0472">Membrane</keyword>
<keyword evidence="2" id="KW-0812">Transmembrane</keyword>
<dbReference type="Proteomes" id="UP001369736">
    <property type="component" value="Unassembled WGS sequence"/>
</dbReference>
<name>A0ABU8M647_9PSEU</name>
<evidence type="ECO:0000313" key="4">
    <source>
        <dbReference type="Proteomes" id="UP001369736"/>
    </source>
</evidence>
<evidence type="ECO:0000256" key="2">
    <source>
        <dbReference type="SAM" id="Phobius"/>
    </source>
</evidence>
<feature type="compositionally biased region" description="Pro residues" evidence="1">
    <location>
        <begin position="254"/>
        <end position="296"/>
    </location>
</feature>
<evidence type="ECO:0000256" key="1">
    <source>
        <dbReference type="SAM" id="MobiDB-lite"/>
    </source>
</evidence>
<proteinExistence type="predicted"/>
<organism evidence="3 4">
    <name type="scientific">Actinomycetospora flava</name>
    <dbReference type="NCBI Taxonomy" id="3129232"/>
    <lineage>
        <taxon>Bacteria</taxon>
        <taxon>Bacillati</taxon>
        <taxon>Actinomycetota</taxon>
        <taxon>Actinomycetes</taxon>
        <taxon>Pseudonocardiales</taxon>
        <taxon>Pseudonocardiaceae</taxon>
        <taxon>Actinomycetospora</taxon>
    </lineage>
</organism>
<evidence type="ECO:0008006" key="5">
    <source>
        <dbReference type="Google" id="ProtNLM"/>
    </source>
</evidence>
<sequence>MTDGELLSGGHYRLGAAITAAVRAAHDEWDDHAVVAVALDGEGPGALTRVARDVRRGAGHPHPGLAPARDVAAGRDRALWLVHDVPPGARGLAETGPVPAGRLREIALVLGEALAAAHAARLVHGRVGADVVLVGSGGGPGGGPGVWLLGAPSGHRPDDRPTAEDDDVRALAATLAAVPVDGERGAVGALLERVAGDRERTPGGLGATFLAGLRALDDGPRLTEVIATPVPAEAWAPSRATTVPVATSAAPVSAPAPPPPLPPPLPPPPPRRPVPPPPSSRPAGPPRPGPPPPGSPPRRRPWVVGALVAAAVVLVGLVAGVALLREPAAPADRVVPAVIGDPATVAPCGLVDPAGMAPAQARVVADLGSPASCTLDVRAPGGDVVVVATLEPVATAVTAGPEERVGTLLVRRPAPQPGGCTRTVVTTEGVQVAVDAVLPPGSGADACATADAATDTTVRALGRGTPLPRRPVADPPGALTTVDTCAVLAPDDLAGVPGLDAARVVPGVGGWACRWGVGPAVVDVGVERRGTLAATTEIAGRPGAVTPRQGSCDAAVLQRSFTAPGGGGRVELLEVTVLGARPVEDLCADAERLAAAAVPRLPAP</sequence>
<feature type="region of interest" description="Disordered" evidence="1">
    <location>
        <begin position="246"/>
        <end position="297"/>
    </location>
</feature>
<feature type="transmembrane region" description="Helical" evidence="2">
    <location>
        <begin position="302"/>
        <end position="324"/>
    </location>
</feature>
<dbReference type="RefSeq" id="WP_337703886.1">
    <property type="nucleotide sequence ID" value="NZ_JBBEGM010000005.1"/>
</dbReference>
<evidence type="ECO:0000313" key="3">
    <source>
        <dbReference type="EMBL" id="MEJ2862512.1"/>
    </source>
</evidence>
<accession>A0ABU8M647</accession>
<gene>
    <name evidence="3" type="ORF">WCD58_15170</name>
</gene>
<keyword evidence="2" id="KW-1133">Transmembrane helix</keyword>
<comment type="caution">
    <text evidence="3">The sequence shown here is derived from an EMBL/GenBank/DDBJ whole genome shotgun (WGS) entry which is preliminary data.</text>
</comment>
<keyword evidence="4" id="KW-1185">Reference proteome</keyword>
<protein>
    <recommendedName>
        <fullName evidence="5">Protein kinase domain-containing protein</fullName>
    </recommendedName>
</protein>
<reference evidence="3 4" key="1">
    <citation type="submission" date="2024-03" db="EMBL/GenBank/DDBJ databases">
        <title>Actinomycetospora sp. OC33-EN07, a novel actinomycete isolated from wild orchid (Aerides multiflora).</title>
        <authorList>
            <person name="Suriyachadkun C."/>
        </authorList>
    </citation>
    <scope>NUCLEOTIDE SEQUENCE [LARGE SCALE GENOMIC DNA]</scope>
    <source>
        <strain evidence="3 4">OC33-EN07</strain>
    </source>
</reference>